<comment type="caution">
    <text evidence="2">The sequence shown here is derived from an EMBL/GenBank/DDBJ whole genome shotgun (WGS) entry which is preliminary data.</text>
</comment>
<proteinExistence type="inferred from homology"/>
<evidence type="ECO:0000313" key="3">
    <source>
        <dbReference type="Proteomes" id="UP001138500"/>
    </source>
</evidence>
<organism evidence="2 3">
    <name type="scientific">Teratosphaeria destructans</name>
    <dbReference type="NCBI Taxonomy" id="418781"/>
    <lineage>
        <taxon>Eukaryota</taxon>
        <taxon>Fungi</taxon>
        <taxon>Dikarya</taxon>
        <taxon>Ascomycota</taxon>
        <taxon>Pezizomycotina</taxon>
        <taxon>Dothideomycetes</taxon>
        <taxon>Dothideomycetidae</taxon>
        <taxon>Mycosphaerellales</taxon>
        <taxon>Teratosphaeriaceae</taxon>
        <taxon>Teratosphaeria</taxon>
    </lineage>
</organism>
<name>A0A9W7SUR6_9PEZI</name>
<dbReference type="PANTHER" id="PTHR31834">
    <property type="entry name" value="INITIATION-SPECIFIC ALPHA-1,6-MANNOSYLTRANSFERASE"/>
    <property type="match status" value="1"/>
</dbReference>
<reference evidence="2 3" key="1">
    <citation type="journal article" date="2018" name="IMA Fungus">
        <title>IMA Genome-F 10: Nine draft genome sequences of Claviceps purpurea s.lat., including C. arundinis, C. humidiphila, and C. cf. spartinae, pseudomolecules for the pitch canker pathogen Fusarium circinatum, draft genome of Davidsoniella eucalypti, Grosmannia galeiformis, Quambalaria eucalypti, and Teratosphaeria destructans.</title>
        <authorList>
            <person name="Wingfield B.D."/>
            <person name="Liu M."/>
            <person name="Nguyen H.D."/>
            <person name="Lane F.A."/>
            <person name="Morgan S.W."/>
            <person name="De Vos L."/>
            <person name="Wilken P.M."/>
            <person name="Duong T.A."/>
            <person name="Aylward J."/>
            <person name="Coetzee M.P."/>
            <person name="Dadej K."/>
            <person name="De Beer Z.W."/>
            <person name="Findlay W."/>
            <person name="Havenga M."/>
            <person name="Kolarik M."/>
            <person name="Menzies J.G."/>
            <person name="Naidoo K."/>
            <person name="Pochopski O."/>
            <person name="Shoukouhi P."/>
            <person name="Santana Q.C."/>
            <person name="Seifert K.A."/>
            <person name="Soal N."/>
            <person name="Steenkamp E.T."/>
            <person name="Tatham C.T."/>
            <person name="van der Nest M.A."/>
            <person name="Wingfield M.J."/>
        </authorList>
    </citation>
    <scope>NUCLEOTIDE SEQUENCE [LARGE SCALE GENOMIC DNA]</scope>
    <source>
        <strain evidence="2">CMW44962</strain>
    </source>
</reference>
<dbReference type="SUPFAM" id="SSF53448">
    <property type="entry name" value="Nucleotide-diphospho-sugar transferases"/>
    <property type="match status" value="1"/>
</dbReference>
<dbReference type="AlphaFoldDB" id="A0A9W7SUR6"/>
<dbReference type="InterPro" id="IPR007577">
    <property type="entry name" value="GlycoTrfase_DXD_sugar-bd_CS"/>
</dbReference>
<keyword evidence="3" id="KW-1185">Reference proteome</keyword>
<accession>A0A9W7SUR6</accession>
<dbReference type="EMBL" id="RIBY02001412">
    <property type="protein sequence ID" value="KAH9829135.1"/>
    <property type="molecule type" value="Genomic_DNA"/>
</dbReference>
<protein>
    <submittedName>
        <fullName evidence="2">Glycosyltransferase family 32 protein</fullName>
    </submittedName>
</protein>
<dbReference type="Gene3D" id="3.90.550.20">
    <property type="match status" value="1"/>
</dbReference>
<dbReference type="GO" id="GO:0000136">
    <property type="term" value="C:mannan polymerase complex"/>
    <property type="evidence" value="ECO:0007669"/>
    <property type="project" value="TreeGrafter"/>
</dbReference>
<dbReference type="Proteomes" id="UP001138500">
    <property type="component" value="Unassembled WGS sequence"/>
</dbReference>
<dbReference type="InterPro" id="IPR029044">
    <property type="entry name" value="Nucleotide-diphossugar_trans"/>
</dbReference>
<dbReference type="InterPro" id="IPR039367">
    <property type="entry name" value="Och1-like"/>
</dbReference>
<dbReference type="OrthoDB" id="409543at2759"/>
<reference evidence="2 3" key="2">
    <citation type="journal article" date="2021" name="Curr. Genet.">
        <title>Genetic response to nitrogen starvation in the aggressive Eucalyptus foliar pathogen Teratosphaeria destructans.</title>
        <authorList>
            <person name="Havenga M."/>
            <person name="Wingfield B.D."/>
            <person name="Wingfield M.J."/>
            <person name="Dreyer L.L."/>
            <person name="Roets F."/>
            <person name="Aylward J."/>
        </authorList>
    </citation>
    <scope>NUCLEOTIDE SEQUENCE [LARGE SCALE GENOMIC DNA]</scope>
    <source>
        <strain evidence="2">CMW44962</strain>
    </source>
</reference>
<dbReference type="Pfam" id="PF04488">
    <property type="entry name" value="Gly_transf_sug"/>
    <property type="match status" value="1"/>
</dbReference>
<dbReference type="GO" id="GO:0006487">
    <property type="term" value="P:protein N-linked glycosylation"/>
    <property type="evidence" value="ECO:0007669"/>
    <property type="project" value="TreeGrafter"/>
</dbReference>
<evidence type="ECO:0000256" key="1">
    <source>
        <dbReference type="ARBA" id="ARBA00009003"/>
    </source>
</evidence>
<comment type="similarity">
    <text evidence="1">Belongs to the glycosyltransferase 32 family.</text>
</comment>
<sequence>MSRLQFSVQFNGRPPKAHLADLGNLALGSRFSRTVSQFYDDAVLLISHLYASVPEVSDAYNALQEPILKADFFRYLVLLAQGGIYSDVDTQALRPVVEWVPARMKSWGLVVGIEADPDRPDWRDWYARRIQFCQWTIVSKPGHPVLVDIVASITEKTLEQSTQGQSNPQLSVMEFTGPGAWTDSLFHFFETNDPVTKMEAASWKPFANLTQPTQHVDVVVLPITSFSPGW</sequence>
<gene>
    <name evidence="2" type="ORF">Tdes44962_MAKER09170</name>
</gene>
<dbReference type="PANTHER" id="PTHR31834:SF1">
    <property type="entry name" value="INITIATION-SPECIFIC ALPHA-1,6-MANNOSYLTRANSFERASE"/>
    <property type="match status" value="1"/>
</dbReference>
<evidence type="ECO:0000313" key="2">
    <source>
        <dbReference type="EMBL" id="KAH9829135.1"/>
    </source>
</evidence>
<dbReference type="GO" id="GO:0000009">
    <property type="term" value="F:alpha-1,6-mannosyltransferase activity"/>
    <property type="evidence" value="ECO:0007669"/>
    <property type="project" value="InterPro"/>
</dbReference>